<dbReference type="Pfam" id="PF08327">
    <property type="entry name" value="AHSA1"/>
    <property type="match status" value="1"/>
</dbReference>
<evidence type="ECO:0000313" key="3">
    <source>
        <dbReference type="EMBL" id="SNX68517.1"/>
    </source>
</evidence>
<name>A0A285CLW0_9BACI</name>
<dbReference type="InterPro" id="IPR023393">
    <property type="entry name" value="START-like_dom_sf"/>
</dbReference>
<feature type="domain" description="PDZ" evidence="2">
    <location>
        <begin position="129"/>
        <end position="216"/>
    </location>
</feature>
<comment type="similarity">
    <text evidence="1">Belongs to the AHA1 family.</text>
</comment>
<dbReference type="InterPro" id="IPR001478">
    <property type="entry name" value="PDZ"/>
</dbReference>
<dbReference type="InterPro" id="IPR036034">
    <property type="entry name" value="PDZ_sf"/>
</dbReference>
<protein>
    <submittedName>
        <fullName evidence="3">PDZ domain-containing protein</fullName>
    </submittedName>
</protein>
<dbReference type="EMBL" id="OAOP01000002">
    <property type="protein sequence ID" value="SNX68517.1"/>
    <property type="molecule type" value="Genomic_DNA"/>
</dbReference>
<dbReference type="InterPro" id="IPR013538">
    <property type="entry name" value="ASHA1/2-like_C"/>
</dbReference>
<proteinExistence type="inferred from homology"/>
<reference evidence="3 4" key="1">
    <citation type="submission" date="2017-08" db="EMBL/GenBank/DDBJ databases">
        <authorList>
            <person name="de Groot N.N."/>
        </authorList>
    </citation>
    <scope>NUCLEOTIDE SEQUENCE [LARGE SCALE GENOMIC DNA]</scope>
    <source>
        <strain evidence="3 4">JC228</strain>
    </source>
</reference>
<dbReference type="Pfam" id="PF13180">
    <property type="entry name" value="PDZ_2"/>
    <property type="match status" value="1"/>
</dbReference>
<dbReference type="SUPFAM" id="SSF55961">
    <property type="entry name" value="Bet v1-like"/>
    <property type="match status" value="1"/>
</dbReference>
<sequence length="234" mass="26849">MEEKSTSVRREILVHVPIEKAWRALTIPGERNKWETKSCEIDLRVGGTAFFDYGWGVSYTAKIVELVEYEKMVLEGEDKHLTIWTLEQSGHMTKVTVEYTGIWIGDLGHMQMDNMAFGTYQFMRNFKTVMEEGRDIRGLFWKSWIGVLHRTYKGEEVQGVKVMQIVPDTPAEGFLQEGDIITSVNGNAITSYDDLEIIVTEATPEEVLVFEISRNAEKRMLKVQTIAYGQKLVK</sequence>
<evidence type="ECO:0000256" key="1">
    <source>
        <dbReference type="ARBA" id="ARBA00006817"/>
    </source>
</evidence>
<evidence type="ECO:0000313" key="4">
    <source>
        <dbReference type="Proteomes" id="UP000219546"/>
    </source>
</evidence>
<dbReference type="RefSeq" id="WP_097157741.1">
    <property type="nucleotide sequence ID" value="NZ_JBEPMQ010000001.1"/>
</dbReference>
<dbReference type="OrthoDB" id="2721194at2"/>
<evidence type="ECO:0000259" key="2">
    <source>
        <dbReference type="PROSITE" id="PS50106"/>
    </source>
</evidence>
<organism evidence="3 4">
    <name type="scientific">Bacillus oleivorans</name>
    <dbReference type="NCBI Taxonomy" id="1448271"/>
    <lineage>
        <taxon>Bacteria</taxon>
        <taxon>Bacillati</taxon>
        <taxon>Bacillota</taxon>
        <taxon>Bacilli</taxon>
        <taxon>Bacillales</taxon>
        <taxon>Bacillaceae</taxon>
        <taxon>Bacillus</taxon>
    </lineage>
</organism>
<dbReference type="PROSITE" id="PS50106">
    <property type="entry name" value="PDZ"/>
    <property type="match status" value="1"/>
</dbReference>
<keyword evidence="4" id="KW-1185">Reference proteome</keyword>
<accession>A0A285CLW0</accession>
<dbReference type="SMART" id="SM00228">
    <property type="entry name" value="PDZ"/>
    <property type="match status" value="1"/>
</dbReference>
<dbReference type="CDD" id="cd07814">
    <property type="entry name" value="SRPBCC_CalC_Aha1-like"/>
    <property type="match status" value="1"/>
</dbReference>
<gene>
    <name evidence="3" type="ORF">SAMN05877753_102571</name>
</gene>
<dbReference type="Gene3D" id="2.30.42.10">
    <property type="match status" value="1"/>
</dbReference>
<dbReference type="Proteomes" id="UP000219546">
    <property type="component" value="Unassembled WGS sequence"/>
</dbReference>
<dbReference type="SUPFAM" id="SSF50156">
    <property type="entry name" value="PDZ domain-like"/>
    <property type="match status" value="1"/>
</dbReference>
<dbReference type="Gene3D" id="3.30.530.20">
    <property type="match status" value="1"/>
</dbReference>
<dbReference type="AlphaFoldDB" id="A0A285CLW0"/>